<keyword evidence="2" id="KW-1185">Reference proteome</keyword>
<name>A0A9P4TXG7_9PEZI</name>
<evidence type="ECO:0000313" key="2">
    <source>
        <dbReference type="Proteomes" id="UP000800235"/>
    </source>
</evidence>
<organism evidence="1 2">
    <name type="scientific">Tothia fuscella</name>
    <dbReference type="NCBI Taxonomy" id="1048955"/>
    <lineage>
        <taxon>Eukaryota</taxon>
        <taxon>Fungi</taxon>
        <taxon>Dikarya</taxon>
        <taxon>Ascomycota</taxon>
        <taxon>Pezizomycotina</taxon>
        <taxon>Dothideomycetes</taxon>
        <taxon>Pleosporomycetidae</taxon>
        <taxon>Venturiales</taxon>
        <taxon>Cylindrosympodiaceae</taxon>
        <taxon>Tothia</taxon>
    </lineage>
</organism>
<accession>A0A9P4TXG7</accession>
<evidence type="ECO:0000313" key="1">
    <source>
        <dbReference type="EMBL" id="KAF2428812.1"/>
    </source>
</evidence>
<dbReference type="EMBL" id="MU007052">
    <property type="protein sequence ID" value="KAF2428812.1"/>
    <property type="molecule type" value="Genomic_DNA"/>
</dbReference>
<gene>
    <name evidence="1" type="ORF">EJ08DRAFT_311624</name>
</gene>
<reference evidence="1" key="1">
    <citation type="journal article" date="2020" name="Stud. Mycol.">
        <title>101 Dothideomycetes genomes: a test case for predicting lifestyles and emergence of pathogens.</title>
        <authorList>
            <person name="Haridas S."/>
            <person name="Albert R."/>
            <person name="Binder M."/>
            <person name="Bloem J."/>
            <person name="Labutti K."/>
            <person name="Salamov A."/>
            <person name="Andreopoulos B."/>
            <person name="Baker S."/>
            <person name="Barry K."/>
            <person name="Bills G."/>
            <person name="Bluhm B."/>
            <person name="Cannon C."/>
            <person name="Castanera R."/>
            <person name="Culley D."/>
            <person name="Daum C."/>
            <person name="Ezra D."/>
            <person name="Gonzalez J."/>
            <person name="Henrissat B."/>
            <person name="Kuo A."/>
            <person name="Liang C."/>
            <person name="Lipzen A."/>
            <person name="Lutzoni F."/>
            <person name="Magnuson J."/>
            <person name="Mondo S."/>
            <person name="Nolan M."/>
            <person name="Ohm R."/>
            <person name="Pangilinan J."/>
            <person name="Park H.-J."/>
            <person name="Ramirez L."/>
            <person name="Alfaro M."/>
            <person name="Sun H."/>
            <person name="Tritt A."/>
            <person name="Yoshinaga Y."/>
            <person name="Zwiers L.-H."/>
            <person name="Turgeon B."/>
            <person name="Goodwin S."/>
            <person name="Spatafora J."/>
            <person name="Crous P."/>
            <person name="Grigoriev I."/>
        </authorList>
    </citation>
    <scope>NUCLEOTIDE SEQUENCE</scope>
    <source>
        <strain evidence="1">CBS 130266</strain>
    </source>
</reference>
<dbReference type="Proteomes" id="UP000800235">
    <property type="component" value="Unassembled WGS sequence"/>
</dbReference>
<protein>
    <submittedName>
        <fullName evidence="1">Uncharacterized protein</fullName>
    </submittedName>
</protein>
<dbReference type="OrthoDB" id="5428055at2759"/>
<sequence>MAFAPSPESWKFYSSRRSGVYLGEQFRLQLPNANLPQQYPAQFPTSGAGAQFPAGDTLALLNAFFHLRLRPDYIDPPSEFAYVELRDYLSRASLRSLPSHPANEDSDDIILVDDRRHVSDRAPAGRLEQHERVGEPGCCKALSAQAFYEYAFPQKRHESGTNADKRAIFVAAPSPGTFLSFIATVAPRSAEILREFLQNHIVFRSFCNLYCTNAKYVMEFHLPYYALRKCPQVKDKRYLHGEPLRKTARLPLAGPGYMEDYSIHQCQTSVLITGVDDFFFTSYTFVDSYHGSEQKKATYFDTLNGGGVDPASGRSLEWPFWNPREYFLVVFAVRLGQATLEWRNLICRFDRRMKCYKESISCFDNAKLECTQALQPAVDVIHDLSSCLKNTILAWQKFERGHIHWFTVTNNDGLQDSFRSARSTIEQHMIELLSYQELLEEESRRFHGMLQMMTSASALQQSTEATRLQDYMQLLTGLNFVSLDRLRISYWQS</sequence>
<comment type="caution">
    <text evidence="1">The sequence shown here is derived from an EMBL/GenBank/DDBJ whole genome shotgun (WGS) entry which is preliminary data.</text>
</comment>
<dbReference type="AlphaFoldDB" id="A0A9P4TXG7"/>
<proteinExistence type="predicted"/>